<dbReference type="SUPFAM" id="SSF53639">
    <property type="entry name" value="AraD/HMP-PK domain-like"/>
    <property type="match status" value="2"/>
</dbReference>
<dbReference type="Pfam" id="PF00596">
    <property type="entry name" value="Aldolase_II"/>
    <property type="match status" value="2"/>
</dbReference>
<reference evidence="4 5" key="1">
    <citation type="submission" date="2020-07" db="EMBL/GenBank/DDBJ databases">
        <title>Roseicoccus Jingziensis gen. nov., sp. nov., isolated from coastal seawater.</title>
        <authorList>
            <person name="Feng X."/>
        </authorList>
    </citation>
    <scope>NUCLEOTIDE SEQUENCE [LARGE SCALE GENOMIC DNA]</scope>
    <source>
        <strain evidence="4 5">N1E253</strain>
    </source>
</reference>
<dbReference type="InterPro" id="IPR050197">
    <property type="entry name" value="Aldolase_class_II_sugar_metab"/>
</dbReference>
<dbReference type="AlphaFoldDB" id="A0A851GHM2"/>
<protein>
    <submittedName>
        <fullName evidence="4">Class II aldolase/adducin family protein</fullName>
    </submittedName>
</protein>
<proteinExistence type="predicted"/>
<comment type="caution">
    <text evidence="4">The sequence shown here is derived from an EMBL/GenBank/DDBJ whole genome shotgun (WGS) entry which is preliminary data.</text>
</comment>
<dbReference type="GO" id="GO:0016832">
    <property type="term" value="F:aldehyde-lyase activity"/>
    <property type="evidence" value="ECO:0007669"/>
    <property type="project" value="TreeGrafter"/>
</dbReference>
<dbReference type="InterPro" id="IPR036409">
    <property type="entry name" value="Aldolase_II/adducin_N_sf"/>
</dbReference>
<evidence type="ECO:0000313" key="4">
    <source>
        <dbReference type="EMBL" id="NWK56699.1"/>
    </source>
</evidence>
<dbReference type="GO" id="GO:0005829">
    <property type="term" value="C:cytosol"/>
    <property type="evidence" value="ECO:0007669"/>
    <property type="project" value="TreeGrafter"/>
</dbReference>
<dbReference type="GO" id="GO:0019323">
    <property type="term" value="P:pentose catabolic process"/>
    <property type="evidence" value="ECO:0007669"/>
    <property type="project" value="TreeGrafter"/>
</dbReference>
<keyword evidence="5" id="KW-1185">Reference proteome</keyword>
<evidence type="ECO:0000256" key="1">
    <source>
        <dbReference type="ARBA" id="ARBA00022723"/>
    </source>
</evidence>
<dbReference type="GO" id="GO:0046872">
    <property type="term" value="F:metal ion binding"/>
    <property type="evidence" value="ECO:0007669"/>
    <property type="project" value="UniProtKB-KW"/>
</dbReference>
<dbReference type="PANTHER" id="PTHR22789">
    <property type="entry name" value="FUCULOSE PHOSPHATE ALDOLASE"/>
    <property type="match status" value="1"/>
</dbReference>
<dbReference type="PANTHER" id="PTHR22789:SF0">
    <property type="entry name" value="3-OXO-TETRONATE 4-PHOSPHATE DECARBOXYLASE-RELATED"/>
    <property type="match status" value="1"/>
</dbReference>
<dbReference type="Proteomes" id="UP000557872">
    <property type="component" value="Unassembled WGS sequence"/>
</dbReference>
<dbReference type="EMBL" id="JACBAZ010000005">
    <property type="protein sequence ID" value="NWK56699.1"/>
    <property type="molecule type" value="Genomic_DNA"/>
</dbReference>
<dbReference type="Gene3D" id="3.40.225.10">
    <property type="entry name" value="Class II aldolase/adducin N-terminal domain"/>
    <property type="match status" value="2"/>
</dbReference>
<evidence type="ECO:0000259" key="3">
    <source>
        <dbReference type="SMART" id="SM01007"/>
    </source>
</evidence>
<dbReference type="InterPro" id="IPR001303">
    <property type="entry name" value="Aldolase_II/adducin_N"/>
</dbReference>
<feature type="domain" description="Class II aldolase/adducin N-terminal" evidence="3">
    <location>
        <begin position="247"/>
        <end position="417"/>
    </location>
</feature>
<name>A0A851GHM2_9BACT</name>
<accession>A0A851GHM2</accession>
<dbReference type="SMART" id="SM01007">
    <property type="entry name" value="Aldolase_II"/>
    <property type="match status" value="2"/>
</dbReference>
<organism evidence="4 5">
    <name type="scientific">Oceaniferula marina</name>
    <dbReference type="NCBI Taxonomy" id="2748318"/>
    <lineage>
        <taxon>Bacteria</taxon>
        <taxon>Pseudomonadati</taxon>
        <taxon>Verrucomicrobiota</taxon>
        <taxon>Verrucomicrobiia</taxon>
        <taxon>Verrucomicrobiales</taxon>
        <taxon>Verrucomicrobiaceae</taxon>
        <taxon>Oceaniferula</taxon>
    </lineage>
</organism>
<feature type="domain" description="Class II aldolase/adducin N-terminal" evidence="3">
    <location>
        <begin position="26"/>
        <end position="202"/>
    </location>
</feature>
<evidence type="ECO:0000313" key="5">
    <source>
        <dbReference type="Proteomes" id="UP000557872"/>
    </source>
</evidence>
<keyword evidence="1" id="KW-0479">Metal-binding</keyword>
<sequence>MELSELEAGGQLGPMDQTSGAVMYADILADAIHRVYRAGMTTTSGGNFSLCEEDGGIWITPAGVDKGSLVPDDMVKVAADGSLEGKHRPSSEFPIHRQVYEKREDLGAVIHAHPPALVAYALARQEPDLAMMPTVSELCGRTCFADYRLPGSEMLGQVVADGFATGANVVVMGNHGVAVGGKDMQQAYNRLLAAEFCAQALLDARTLGGAKPGRGDVLPWYTPIQVVPVESGTFVPFEGLSESAAARSVRMAMDRASRQGLLPRSFGSVSARHGSDSFVINAAGVPRDCVGGADTALIQAGQIGKRVHPDESWKLHRAIYDSHPDIDSLIVTQAPAVMAHALAHERLDVTTNPESWVFVREVVALAGDAGVDAIVSALGPETPVVLLNNGAMIVSGGSMMQTFDRLEVCEFTAQSVLLARSLGGAVDMETQKIEALREAFCS</sequence>
<gene>
    <name evidence="4" type="ORF">HW115_13835</name>
</gene>
<keyword evidence="2" id="KW-0456">Lyase</keyword>
<dbReference type="RefSeq" id="WP_178933497.1">
    <property type="nucleotide sequence ID" value="NZ_JACBAZ010000005.1"/>
</dbReference>
<evidence type="ECO:0000256" key="2">
    <source>
        <dbReference type="ARBA" id="ARBA00023239"/>
    </source>
</evidence>